<dbReference type="Pfam" id="PF02163">
    <property type="entry name" value="Peptidase_M50"/>
    <property type="match status" value="2"/>
</dbReference>
<dbReference type="PANTHER" id="PTHR39188:SF3">
    <property type="entry name" value="STAGE IV SPORULATION PROTEIN FB"/>
    <property type="match status" value="1"/>
</dbReference>
<keyword evidence="4 14" id="KW-0645">Protease</keyword>
<feature type="transmembrane region" description="Helical" evidence="14">
    <location>
        <begin position="7"/>
        <end position="30"/>
    </location>
</feature>
<dbReference type="PANTHER" id="PTHR39188">
    <property type="entry name" value="MEMBRANE-ASSOCIATED ZINC METALLOPROTEASE M50B"/>
    <property type="match status" value="1"/>
</dbReference>
<sequence>MMQGWKIGSLFGIPLFLDPLWFIILGLATLNFSLAYQQWGTTIAWSAGIVMALLLFASVLLHELGHSLAARSQGIKVNSITLFLFGGIASIEEESKTPAEAFQVAIAGPLVSISLFLLFSLATNITPATGAVSAMVRDLARINLVVALFNLIPGLPLDGGQVLKAALWQITGNRFQAVHWAAKAGQILGYSAIALGFAVDFFTRELITGLWIVLIGWFAVRNANSYDRVTTLQETLLNLVARDAMTRDFRVVNADQSLRNFADAYLLDSNAPNIYFAVADGRYRGMVSIDDLRLVERSEWENRTLESIVHPLTEIPTVAESTFLAQTINQLENQQLPRITVLSPAGTVAGIIDRGDIVRELAQKLNLPIPEAEIKRIKQDGSYPPGLQLGTIAKSITN</sequence>
<dbReference type="InterPro" id="IPR000644">
    <property type="entry name" value="CBS_dom"/>
</dbReference>
<keyword evidence="11 14" id="KW-0482">Metalloprotease</keyword>
<feature type="transmembrane region" description="Helical" evidence="14">
    <location>
        <begin position="139"/>
        <end position="157"/>
    </location>
</feature>
<dbReference type="GO" id="GO:0006508">
    <property type="term" value="P:proteolysis"/>
    <property type="evidence" value="ECO:0007669"/>
    <property type="project" value="UniProtKB-KW"/>
</dbReference>
<protein>
    <recommendedName>
        <fullName evidence="14">Zinc metalloprotease</fullName>
    </recommendedName>
</protein>
<accession>A0A7S6U0L0</accession>
<feature type="binding site" evidence="16">
    <location>
        <position position="66"/>
    </location>
    <ligand>
        <name>Zn(2+)</name>
        <dbReference type="ChEBI" id="CHEBI:29105"/>
        <note>catalytic</note>
    </ligand>
</feature>
<name>A0A7S6U0L0_9CYAN</name>
<evidence type="ECO:0000256" key="16">
    <source>
        <dbReference type="PIRSR" id="PIRSR006404-2"/>
    </source>
</evidence>
<dbReference type="InterPro" id="IPR046342">
    <property type="entry name" value="CBS_dom_sf"/>
</dbReference>
<evidence type="ECO:0000256" key="1">
    <source>
        <dbReference type="ARBA" id="ARBA00004651"/>
    </source>
</evidence>
<dbReference type="GO" id="GO:0005886">
    <property type="term" value="C:plasma membrane"/>
    <property type="evidence" value="ECO:0007669"/>
    <property type="project" value="UniProtKB-SubCell"/>
</dbReference>
<keyword evidence="5 14" id="KW-0812">Transmembrane</keyword>
<keyword evidence="8 14" id="KW-0378">Hydrolase</keyword>
<evidence type="ECO:0000313" key="19">
    <source>
        <dbReference type="EMBL" id="QOV24735.1"/>
    </source>
</evidence>
<dbReference type="Pfam" id="PF00571">
    <property type="entry name" value="CBS"/>
    <property type="match status" value="2"/>
</dbReference>
<keyword evidence="6 14" id="KW-0479">Metal-binding</keyword>
<organism evidence="19 20">
    <name type="scientific">Anabaenopsis elenkinii CCIBt3563</name>
    <dbReference type="NCBI Taxonomy" id="2779889"/>
    <lineage>
        <taxon>Bacteria</taxon>
        <taxon>Bacillati</taxon>
        <taxon>Cyanobacteriota</taxon>
        <taxon>Cyanophyceae</taxon>
        <taxon>Nostocales</taxon>
        <taxon>Nodulariaceae</taxon>
        <taxon>Anabaenopsis</taxon>
    </lineage>
</organism>
<evidence type="ECO:0000256" key="13">
    <source>
        <dbReference type="ARBA" id="ARBA00023136"/>
    </source>
</evidence>
<evidence type="ECO:0000256" key="17">
    <source>
        <dbReference type="PROSITE-ProRule" id="PRU00703"/>
    </source>
</evidence>
<feature type="transmembrane region" description="Helical" evidence="14">
    <location>
        <begin position="74"/>
        <end position="91"/>
    </location>
</feature>
<feature type="binding site" evidence="16">
    <location>
        <position position="62"/>
    </location>
    <ligand>
        <name>Zn(2+)</name>
        <dbReference type="ChEBI" id="CHEBI:29105"/>
        <note>catalytic</note>
    </ligand>
</feature>
<dbReference type="EMBL" id="CP063311">
    <property type="protein sequence ID" value="QOV24735.1"/>
    <property type="molecule type" value="Genomic_DNA"/>
</dbReference>
<comment type="similarity">
    <text evidence="2 14">Belongs to the peptidase M50B family.</text>
</comment>
<evidence type="ECO:0000256" key="3">
    <source>
        <dbReference type="ARBA" id="ARBA00022475"/>
    </source>
</evidence>
<evidence type="ECO:0000256" key="7">
    <source>
        <dbReference type="ARBA" id="ARBA00022737"/>
    </source>
</evidence>
<evidence type="ECO:0000256" key="10">
    <source>
        <dbReference type="ARBA" id="ARBA00022989"/>
    </source>
</evidence>
<dbReference type="CDD" id="cd06164">
    <property type="entry name" value="S2P-M50_SpoIVFB_CBS"/>
    <property type="match status" value="1"/>
</dbReference>
<evidence type="ECO:0000256" key="6">
    <source>
        <dbReference type="ARBA" id="ARBA00022723"/>
    </source>
</evidence>
<keyword evidence="10 14" id="KW-1133">Transmembrane helix</keyword>
<keyword evidence="7" id="KW-0677">Repeat</keyword>
<dbReference type="InterPro" id="IPR016483">
    <property type="entry name" value="UCP006404_Pept_M50_CBS"/>
</dbReference>
<dbReference type="Proteomes" id="UP000593846">
    <property type="component" value="Chromosome"/>
</dbReference>
<feature type="domain" description="CBS" evidence="18">
    <location>
        <begin position="309"/>
        <end position="369"/>
    </location>
</feature>
<comment type="cofactor">
    <cofactor evidence="14 16">
        <name>Zn(2+)</name>
        <dbReference type="ChEBI" id="CHEBI:29105"/>
    </cofactor>
    <text evidence="14 16">Binds 1 zinc ion per subunit.</text>
</comment>
<dbReference type="SUPFAM" id="SSF54631">
    <property type="entry name" value="CBS-domain pair"/>
    <property type="match status" value="1"/>
</dbReference>
<feature type="active site" evidence="15">
    <location>
        <position position="63"/>
    </location>
</feature>
<keyword evidence="3 14" id="KW-1003">Cell membrane</keyword>
<reference evidence="20" key="1">
    <citation type="submission" date="2020-10" db="EMBL/GenBank/DDBJ databases">
        <title>Genome-based taxonomic classification of the species Anabaenopsis elenkinii.</title>
        <authorList>
            <person name="Delbaje E."/>
            <person name="Andreote A.P.D."/>
            <person name="Pellegrinetti T.A."/>
            <person name="Cruz R.B."/>
            <person name="Branco L.H.Z."/>
            <person name="Fiore M.F."/>
        </authorList>
    </citation>
    <scope>NUCLEOTIDE SEQUENCE [LARGE SCALE GENOMIC DNA]</scope>
    <source>
        <strain evidence="20">CCIBt3563</strain>
    </source>
</reference>
<dbReference type="InterPro" id="IPR008915">
    <property type="entry name" value="Peptidase_M50"/>
</dbReference>
<evidence type="ECO:0000256" key="5">
    <source>
        <dbReference type="ARBA" id="ARBA00022692"/>
    </source>
</evidence>
<evidence type="ECO:0000256" key="15">
    <source>
        <dbReference type="PIRSR" id="PIRSR006404-1"/>
    </source>
</evidence>
<keyword evidence="9 14" id="KW-0862">Zinc</keyword>
<evidence type="ECO:0000313" key="20">
    <source>
        <dbReference type="Proteomes" id="UP000593846"/>
    </source>
</evidence>
<feature type="transmembrane region" description="Helical" evidence="14">
    <location>
        <begin position="206"/>
        <end position="223"/>
    </location>
</feature>
<gene>
    <name evidence="19" type="ORF">IM676_14785</name>
</gene>
<keyword evidence="13 14" id="KW-0472">Membrane</keyword>
<keyword evidence="20" id="KW-1185">Reference proteome</keyword>
<evidence type="ECO:0000256" key="14">
    <source>
        <dbReference type="PIRNR" id="PIRNR006404"/>
    </source>
</evidence>
<evidence type="ECO:0000256" key="8">
    <source>
        <dbReference type="ARBA" id="ARBA00022801"/>
    </source>
</evidence>
<evidence type="ECO:0000256" key="11">
    <source>
        <dbReference type="ARBA" id="ARBA00023049"/>
    </source>
</evidence>
<evidence type="ECO:0000256" key="4">
    <source>
        <dbReference type="ARBA" id="ARBA00022670"/>
    </source>
</evidence>
<dbReference type="Gene3D" id="3.10.580.10">
    <property type="entry name" value="CBS-domain"/>
    <property type="match status" value="1"/>
</dbReference>
<comment type="subcellular location">
    <subcellularLocation>
        <location evidence="1 14">Cell membrane</location>
        <topology evidence="1 14">Multi-pass membrane protein</topology>
    </subcellularLocation>
</comment>
<proteinExistence type="inferred from homology"/>
<dbReference type="GO" id="GO:0046872">
    <property type="term" value="F:metal ion binding"/>
    <property type="evidence" value="ECO:0007669"/>
    <property type="project" value="UniProtKB-UniRule"/>
</dbReference>
<evidence type="ECO:0000256" key="9">
    <source>
        <dbReference type="ARBA" id="ARBA00022833"/>
    </source>
</evidence>
<keyword evidence="12 17" id="KW-0129">CBS domain</keyword>
<evidence type="ECO:0000256" key="12">
    <source>
        <dbReference type="ARBA" id="ARBA00023122"/>
    </source>
</evidence>
<feature type="binding site" evidence="16">
    <location>
        <position position="158"/>
    </location>
    <ligand>
        <name>Zn(2+)</name>
        <dbReference type="ChEBI" id="CHEBI:29105"/>
        <note>catalytic</note>
    </ligand>
</feature>
<dbReference type="AlphaFoldDB" id="A0A7S6U0L0"/>
<feature type="transmembrane region" description="Helical" evidence="14">
    <location>
        <begin position="42"/>
        <end position="62"/>
    </location>
</feature>
<dbReference type="PROSITE" id="PS51371">
    <property type="entry name" value="CBS"/>
    <property type="match status" value="1"/>
</dbReference>
<dbReference type="KEGG" id="aee:IM676_14785"/>
<evidence type="ECO:0000256" key="2">
    <source>
        <dbReference type="ARBA" id="ARBA00007931"/>
    </source>
</evidence>
<dbReference type="GO" id="GO:0008237">
    <property type="term" value="F:metallopeptidase activity"/>
    <property type="evidence" value="ECO:0007669"/>
    <property type="project" value="UniProtKB-UniRule"/>
</dbReference>
<dbReference type="CDD" id="cd04639">
    <property type="entry name" value="CBS_pair_peptidase_M50"/>
    <property type="match status" value="1"/>
</dbReference>
<dbReference type="PIRSF" id="PIRSF006404">
    <property type="entry name" value="UCP006404_Pept_M50_CBS"/>
    <property type="match status" value="1"/>
</dbReference>
<evidence type="ECO:0000259" key="18">
    <source>
        <dbReference type="PROSITE" id="PS51371"/>
    </source>
</evidence>
<feature type="transmembrane region" description="Helical" evidence="14">
    <location>
        <begin position="103"/>
        <end position="127"/>
    </location>
</feature>